<gene>
    <name evidence="2" type="ORF">BDZ90DRAFT_36466</name>
</gene>
<sequence length="77" mass="8046">MRSLPAPPARCCPSSSRRSPLGSLLTSSSSKLRRAERRGLAVGQIGASAHACWPQLTAHARLLLVGPGFARTGAPEL</sequence>
<evidence type="ECO:0000256" key="1">
    <source>
        <dbReference type="SAM" id="MobiDB-lite"/>
    </source>
</evidence>
<accession>A0A316V0Q1</accession>
<evidence type="ECO:0000313" key="2">
    <source>
        <dbReference type="EMBL" id="PWN31130.1"/>
    </source>
</evidence>
<evidence type="ECO:0000313" key="3">
    <source>
        <dbReference type="Proteomes" id="UP000245884"/>
    </source>
</evidence>
<proteinExistence type="predicted"/>
<name>A0A316V0Q1_9BASI</name>
<dbReference type="RefSeq" id="XP_025365742.1">
    <property type="nucleotide sequence ID" value="XM_025509524.1"/>
</dbReference>
<feature type="compositionally biased region" description="Low complexity" evidence="1">
    <location>
        <begin position="11"/>
        <end position="30"/>
    </location>
</feature>
<dbReference type="Proteomes" id="UP000245884">
    <property type="component" value="Unassembled WGS sequence"/>
</dbReference>
<keyword evidence="3" id="KW-1185">Reference proteome</keyword>
<feature type="region of interest" description="Disordered" evidence="1">
    <location>
        <begin position="1"/>
        <end position="32"/>
    </location>
</feature>
<feature type="compositionally biased region" description="Pro residues" evidence="1">
    <location>
        <begin position="1"/>
        <end position="10"/>
    </location>
</feature>
<dbReference type="EMBL" id="KZ819662">
    <property type="protein sequence ID" value="PWN31130.1"/>
    <property type="molecule type" value="Genomic_DNA"/>
</dbReference>
<reference evidence="2 3" key="1">
    <citation type="journal article" date="2018" name="Mol. Biol. Evol.">
        <title>Broad Genomic Sampling Reveals a Smut Pathogenic Ancestry of the Fungal Clade Ustilaginomycotina.</title>
        <authorList>
            <person name="Kijpornyongpan T."/>
            <person name="Mondo S.J."/>
            <person name="Barry K."/>
            <person name="Sandor L."/>
            <person name="Lee J."/>
            <person name="Lipzen A."/>
            <person name="Pangilinan J."/>
            <person name="LaButti K."/>
            <person name="Hainaut M."/>
            <person name="Henrissat B."/>
            <person name="Grigoriev I.V."/>
            <person name="Spatafora J.W."/>
            <person name="Aime M.C."/>
        </authorList>
    </citation>
    <scope>NUCLEOTIDE SEQUENCE [LARGE SCALE GENOMIC DNA]</scope>
    <source>
        <strain evidence="2 3">MCA 5214</strain>
    </source>
</reference>
<organism evidence="2 3">
    <name type="scientific">Jaminaea rosea</name>
    <dbReference type="NCBI Taxonomy" id="1569628"/>
    <lineage>
        <taxon>Eukaryota</taxon>
        <taxon>Fungi</taxon>
        <taxon>Dikarya</taxon>
        <taxon>Basidiomycota</taxon>
        <taxon>Ustilaginomycotina</taxon>
        <taxon>Exobasidiomycetes</taxon>
        <taxon>Microstromatales</taxon>
        <taxon>Microstromatales incertae sedis</taxon>
        <taxon>Jaminaea</taxon>
    </lineage>
</organism>
<dbReference type="AlphaFoldDB" id="A0A316V0Q1"/>
<protein>
    <submittedName>
        <fullName evidence="2">Uncharacterized protein</fullName>
    </submittedName>
</protein>
<dbReference type="GeneID" id="37031347"/>